<organism evidence="1 2">
    <name type="scientific">Alkalispirochaeta americana</name>
    <dbReference type="NCBI Taxonomy" id="159291"/>
    <lineage>
        <taxon>Bacteria</taxon>
        <taxon>Pseudomonadati</taxon>
        <taxon>Spirochaetota</taxon>
        <taxon>Spirochaetia</taxon>
        <taxon>Spirochaetales</taxon>
        <taxon>Spirochaetaceae</taxon>
        <taxon>Alkalispirochaeta</taxon>
    </lineage>
</organism>
<keyword evidence="2" id="KW-1185">Reference proteome</keyword>
<sequence length="249" mass="28271">MRVWGPVNLDHHESREFSWGSLRITCTRTLTDWNLEYENRGILLTDTVTEHRVILPARNSFPHFLPATHDKPVLLRPAHPIALAPGTSVHYQVFLPLWIQVVTAPLGQQILSGEAFLDLPTSPLKRTWFGTFESGESAYQHRFTPLDVPDQPADQYMVPLTISNDSSSVLWFERFLLRVIHLDLFQAEDGIVSNHVKVAFRGADQFSQITYGDGKALRRGGARQCSSQRQPSSGDLIRKSFLWLRDLAV</sequence>
<gene>
    <name evidence="1" type="ORF">SAMN05920897_102205</name>
</gene>
<dbReference type="AlphaFoldDB" id="A0A1N6PAE2"/>
<evidence type="ECO:0000313" key="1">
    <source>
        <dbReference type="EMBL" id="SIQ01216.1"/>
    </source>
</evidence>
<protein>
    <submittedName>
        <fullName evidence="1">Uncharacterized protein</fullName>
    </submittedName>
</protein>
<dbReference type="Proteomes" id="UP000186400">
    <property type="component" value="Unassembled WGS sequence"/>
</dbReference>
<dbReference type="EMBL" id="FTMS01000002">
    <property type="protein sequence ID" value="SIQ01216.1"/>
    <property type="molecule type" value="Genomic_DNA"/>
</dbReference>
<proteinExistence type="predicted"/>
<accession>A0A1N6PAE2</accession>
<dbReference type="RefSeq" id="WP_076487741.1">
    <property type="nucleotide sequence ID" value="NZ_FTMS01000002.1"/>
</dbReference>
<dbReference type="STRING" id="159291.SAMN05920897_102205"/>
<reference evidence="1 2" key="1">
    <citation type="submission" date="2017-01" db="EMBL/GenBank/DDBJ databases">
        <authorList>
            <person name="Mah S.A."/>
            <person name="Swanson W.J."/>
            <person name="Moy G.W."/>
            <person name="Vacquier V.D."/>
        </authorList>
    </citation>
    <scope>NUCLEOTIDE SEQUENCE [LARGE SCALE GENOMIC DNA]</scope>
    <source>
        <strain evidence="1 2">ASpG1</strain>
    </source>
</reference>
<name>A0A1N6PAE2_9SPIO</name>
<evidence type="ECO:0000313" key="2">
    <source>
        <dbReference type="Proteomes" id="UP000186400"/>
    </source>
</evidence>
<dbReference type="OrthoDB" id="367794at2"/>